<dbReference type="Pfam" id="PF00512">
    <property type="entry name" value="HisKA"/>
    <property type="match status" value="1"/>
</dbReference>
<dbReference type="SMART" id="SM00304">
    <property type="entry name" value="HAMP"/>
    <property type="match status" value="1"/>
</dbReference>
<keyword evidence="17" id="KW-0902">Two-component regulatory system</keyword>
<keyword evidence="8" id="KW-0808">Transferase</keyword>
<feature type="domain" description="HAMP" evidence="25">
    <location>
        <begin position="213"/>
        <end position="265"/>
    </location>
</feature>
<dbReference type="RefSeq" id="WP_246076585.1">
    <property type="nucleotide sequence ID" value="NZ_VFML01000001.1"/>
</dbReference>
<comment type="cofactor">
    <cofactor evidence="3">
        <name>Mg(2+)</name>
        <dbReference type="ChEBI" id="CHEBI:18420"/>
    </cofactor>
</comment>
<dbReference type="PROSITE" id="PS50109">
    <property type="entry name" value="HIS_KIN"/>
    <property type="match status" value="1"/>
</dbReference>
<evidence type="ECO:0000256" key="21">
    <source>
        <dbReference type="ARBA" id="ARBA00040454"/>
    </source>
</evidence>
<dbReference type="GO" id="GO:0005524">
    <property type="term" value="F:ATP binding"/>
    <property type="evidence" value="ECO:0007669"/>
    <property type="project" value="UniProtKB-KW"/>
</dbReference>
<feature type="domain" description="Histidine kinase" evidence="24">
    <location>
        <begin position="280"/>
        <end position="485"/>
    </location>
</feature>
<keyword evidence="12" id="KW-0378">Hydrolase</keyword>
<evidence type="ECO:0000256" key="22">
    <source>
        <dbReference type="ARBA" id="ARBA00041776"/>
    </source>
</evidence>
<evidence type="ECO:0000259" key="25">
    <source>
        <dbReference type="PROSITE" id="PS50885"/>
    </source>
</evidence>
<accession>A0A542DQW4</accession>
<feature type="transmembrane region" description="Helical" evidence="23">
    <location>
        <begin position="17"/>
        <end position="37"/>
    </location>
</feature>
<dbReference type="GO" id="GO:0004721">
    <property type="term" value="F:phosphoprotein phosphatase activity"/>
    <property type="evidence" value="ECO:0007669"/>
    <property type="project" value="UniProtKB-KW"/>
</dbReference>
<keyword evidence="27" id="KW-1185">Reference proteome</keyword>
<dbReference type="InterPro" id="IPR003660">
    <property type="entry name" value="HAMP_dom"/>
</dbReference>
<proteinExistence type="predicted"/>
<dbReference type="SUPFAM" id="SSF47384">
    <property type="entry name" value="Homodimeric domain of signal transducing histidine kinase"/>
    <property type="match status" value="1"/>
</dbReference>
<dbReference type="GO" id="GO:0005886">
    <property type="term" value="C:plasma membrane"/>
    <property type="evidence" value="ECO:0007669"/>
    <property type="project" value="UniProtKB-SubCell"/>
</dbReference>
<dbReference type="Pfam" id="PF02518">
    <property type="entry name" value="HATPase_c"/>
    <property type="match status" value="1"/>
</dbReference>
<dbReference type="InterPro" id="IPR005467">
    <property type="entry name" value="His_kinase_dom"/>
</dbReference>
<dbReference type="InterPro" id="IPR003594">
    <property type="entry name" value="HATPase_dom"/>
</dbReference>
<keyword evidence="23" id="KW-0472">Membrane</keyword>
<dbReference type="EC" id="2.7.13.3" evidence="5"/>
<keyword evidence="9 23" id="KW-0812">Transmembrane</keyword>
<keyword evidence="11 26" id="KW-0418">Kinase</keyword>
<protein>
    <recommendedName>
        <fullName evidence="21">Signal transduction histidine-protein kinase/phosphatase MprB</fullName>
        <ecNumber evidence="5">2.7.13.3</ecNumber>
    </recommendedName>
    <alternativeName>
        <fullName evidence="22">Mycobacterial persistence regulator B</fullName>
    </alternativeName>
</protein>
<comment type="catalytic activity">
    <reaction evidence="1">
        <text>ATP + protein L-histidine = ADP + protein N-phospho-L-histidine.</text>
        <dbReference type="EC" id="2.7.13.3"/>
    </reaction>
</comment>
<evidence type="ECO:0000256" key="8">
    <source>
        <dbReference type="ARBA" id="ARBA00022679"/>
    </source>
</evidence>
<keyword evidence="19" id="KW-0843">Virulence</keyword>
<evidence type="ECO:0000256" key="20">
    <source>
        <dbReference type="ARBA" id="ARBA00023211"/>
    </source>
</evidence>
<dbReference type="Gene3D" id="6.10.340.10">
    <property type="match status" value="1"/>
</dbReference>
<dbReference type="InterPro" id="IPR003661">
    <property type="entry name" value="HisK_dim/P_dom"/>
</dbReference>
<evidence type="ECO:0000313" key="27">
    <source>
        <dbReference type="Proteomes" id="UP000320876"/>
    </source>
</evidence>
<dbReference type="SUPFAM" id="SSF158472">
    <property type="entry name" value="HAMP domain-like"/>
    <property type="match status" value="1"/>
</dbReference>
<evidence type="ECO:0000259" key="24">
    <source>
        <dbReference type="PROSITE" id="PS50109"/>
    </source>
</evidence>
<dbReference type="InterPro" id="IPR050980">
    <property type="entry name" value="2C_sensor_his_kinase"/>
</dbReference>
<keyword evidence="10" id="KW-0547">Nucleotide-binding</keyword>
<keyword evidence="20" id="KW-0464">Manganese</keyword>
<evidence type="ECO:0000313" key="26">
    <source>
        <dbReference type="EMBL" id="TQJ05345.1"/>
    </source>
</evidence>
<comment type="cofactor">
    <cofactor evidence="2">
        <name>Mn(2+)</name>
        <dbReference type="ChEBI" id="CHEBI:29035"/>
    </cofactor>
</comment>
<evidence type="ECO:0000256" key="4">
    <source>
        <dbReference type="ARBA" id="ARBA00004651"/>
    </source>
</evidence>
<dbReference type="Gene3D" id="1.10.287.130">
    <property type="match status" value="1"/>
</dbReference>
<keyword evidence="7" id="KW-0597">Phosphoprotein</keyword>
<keyword evidence="18" id="KW-0346">Stress response</keyword>
<dbReference type="SUPFAM" id="SSF55874">
    <property type="entry name" value="ATPase domain of HSP90 chaperone/DNA topoisomerase II/histidine kinase"/>
    <property type="match status" value="1"/>
</dbReference>
<dbReference type="InterPro" id="IPR036097">
    <property type="entry name" value="HisK_dim/P_sf"/>
</dbReference>
<evidence type="ECO:0000256" key="15">
    <source>
        <dbReference type="ARBA" id="ARBA00022912"/>
    </source>
</evidence>
<evidence type="ECO:0000256" key="23">
    <source>
        <dbReference type="SAM" id="Phobius"/>
    </source>
</evidence>
<dbReference type="CDD" id="cd00075">
    <property type="entry name" value="HATPase"/>
    <property type="match status" value="1"/>
</dbReference>
<evidence type="ECO:0000256" key="6">
    <source>
        <dbReference type="ARBA" id="ARBA00022475"/>
    </source>
</evidence>
<keyword evidence="14" id="KW-0460">Magnesium</keyword>
<dbReference type="Pfam" id="PF00672">
    <property type="entry name" value="HAMP"/>
    <property type="match status" value="1"/>
</dbReference>
<evidence type="ECO:0000256" key="17">
    <source>
        <dbReference type="ARBA" id="ARBA00023012"/>
    </source>
</evidence>
<dbReference type="GO" id="GO:0000155">
    <property type="term" value="F:phosphorelay sensor kinase activity"/>
    <property type="evidence" value="ECO:0007669"/>
    <property type="project" value="InterPro"/>
</dbReference>
<dbReference type="Gene3D" id="3.30.565.10">
    <property type="entry name" value="Histidine kinase-like ATPase, C-terminal domain"/>
    <property type="match status" value="1"/>
</dbReference>
<dbReference type="SMART" id="SM00388">
    <property type="entry name" value="HisKA"/>
    <property type="match status" value="1"/>
</dbReference>
<evidence type="ECO:0000256" key="16">
    <source>
        <dbReference type="ARBA" id="ARBA00022989"/>
    </source>
</evidence>
<dbReference type="AlphaFoldDB" id="A0A542DQW4"/>
<dbReference type="PRINTS" id="PR00344">
    <property type="entry name" value="BCTRLSENSOR"/>
</dbReference>
<dbReference type="EMBL" id="VFML01000001">
    <property type="protein sequence ID" value="TQJ05345.1"/>
    <property type="molecule type" value="Genomic_DNA"/>
</dbReference>
<feature type="transmembrane region" description="Helical" evidence="23">
    <location>
        <begin position="192"/>
        <end position="213"/>
    </location>
</feature>
<evidence type="ECO:0000256" key="7">
    <source>
        <dbReference type="ARBA" id="ARBA00022553"/>
    </source>
</evidence>
<dbReference type="CDD" id="cd06225">
    <property type="entry name" value="HAMP"/>
    <property type="match status" value="1"/>
</dbReference>
<keyword evidence="16 23" id="KW-1133">Transmembrane helix</keyword>
<keyword evidence="6" id="KW-1003">Cell membrane</keyword>
<dbReference type="SMART" id="SM00387">
    <property type="entry name" value="HATPase_c"/>
    <property type="match status" value="1"/>
</dbReference>
<evidence type="ECO:0000256" key="18">
    <source>
        <dbReference type="ARBA" id="ARBA00023016"/>
    </source>
</evidence>
<evidence type="ECO:0000256" key="5">
    <source>
        <dbReference type="ARBA" id="ARBA00012438"/>
    </source>
</evidence>
<evidence type="ECO:0000256" key="12">
    <source>
        <dbReference type="ARBA" id="ARBA00022801"/>
    </source>
</evidence>
<keyword evidence="13" id="KW-0067">ATP-binding</keyword>
<evidence type="ECO:0000256" key="1">
    <source>
        <dbReference type="ARBA" id="ARBA00000085"/>
    </source>
</evidence>
<evidence type="ECO:0000256" key="3">
    <source>
        <dbReference type="ARBA" id="ARBA00001946"/>
    </source>
</evidence>
<reference evidence="26 27" key="1">
    <citation type="submission" date="2019-06" db="EMBL/GenBank/DDBJ databases">
        <title>Sequencing the genomes of 1000 actinobacteria strains.</title>
        <authorList>
            <person name="Klenk H.-P."/>
        </authorList>
    </citation>
    <scope>NUCLEOTIDE SEQUENCE [LARGE SCALE GENOMIC DNA]</scope>
    <source>
        <strain evidence="26 27">DSM 45679</strain>
    </source>
</reference>
<evidence type="ECO:0000256" key="13">
    <source>
        <dbReference type="ARBA" id="ARBA00022840"/>
    </source>
</evidence>
<organism evidence="26 27">
    <name type="scientific">Amycolatopsis cihanbeyliensis</name>
    <dbReference type="NCBI Taxonomy" id="1128664"/>
    <lineage>
        <taxon>Bacteria</taxon>
        <taxon>Bacillati</taxon>
        <taxon>Actinomycetota</taxon>
        <taxon>Actinomycetes</taxon>
        <taxon>Pseudonocardiales</taxon>
        <taxon>Pseudonocardiaceae</taxon>
        <taxon>Amycolatopsis</taxon>
    </lineage>
</organism>
<dbReference type="CDD" id="cd00082">
    <property type="entry name" value="HisKA"/>
    <property type="match status" value="1"/>
</dbReference>
<gene>
    <name evidence="26" type="ORF">FB471_5173</name>
</gene>
<evidence type="ECO:0000256" key="14">
    <source>
        <dbReference type="ARBA" id="ARBA00022842"/>
    </source>
</evidence>
<name>A0A542DQW4_AMYCI</name>
<keyword evidence="15" id="KW-0904">Protein phosphatase</keyword>
<dbReference type="InterPro" id="IPR004358">
    <property type="entry name" value="Sig_transdc_His_kin-like_C"/>
</dbReference>
<evidence type="ECO:0000256" key="19">
    <source>
        <dbReference type="ARBA" id="ARBA00023026"/>
    </source>
</evidence>
<comment type="caution">
    <text evidence="26">The sequence shown here is derived from an EMBL/GenBank/DDBJ whole genome shotgun (WGS) entry which is preliminary data.</text>
</comment>
<dbReference type="Proteomes" id="UP000320876">
    <property type="component" value="Unassembled WGS sequence"/>
</dbReference>
<evidence type="ECO:0000256" key="9">
    <source>
        <dbReference type="ARBA" id="ARBA00022692"/>
    </source>
</evidence>
<evidence type="ECO:0000256" key="11">
    <source>
        <dbReference type="ARBA" id="ARBA00022777"/>
    </source>
</evidence>
<sequence length="494" mass="53240">MSWRPPRLPYLGLRTRIAMVVILITTMATTGMALGAYQLQANTTKDRFDNAANAGFSSDIAQARARVDAVAGQPHNRVERVVDYMRGRQGVDWGVFAYHGSPRPAEGHGPPATMVASSTWLRPSAIGAIPHPPSWMLDEAYLGTQPQPSTTMETDGGVPVQVIAGWLAPRLALVEYYNLGPMRAELDRLQDILTMIALVVAALGVVAAVIAAARIQRPVRRVAAAARELGDGDLDIRLPVRGRDELADLTSSFNTMARRLSESIEELKAKDNQQRRFVADVAHDLRTPVASVVAAADSLEHADPQSRARSAHLLGTQARRLAKLVEDLLEISRFDAGAAELRPERVDLAALVREAIEVSTGEAEVRLAAEGDVTVTADPRRLHTIACNLLANSVRHGAAPITVTIDGTRFDLVTVRVADSGPGIPEELMPILFDRFVRGDRSRRATEGSGLGLAIVKENVAAHGGRIEVTNMDGAVFTLALPRHAQDRPAEDAG</sequence>
<dbReference type="PANTHER" id="PTHR44936:SF9">
    <property type="entry name" value="SENSOR PROTEIN CREC"/>
    <property type="match status" value="1"/>
</dbReference>
<dbReference type="InterPro" id="IPR036890">
    <property type="entry name" value="HATPase_C_sf"/>
</dbReference>
<dbReference type="PANTHER" id="PTHR44936">
    <property type="entry name" value="SENSOR PROTEIN CREC"/>
    <property type="match status" value="1"/>
</dbReference>
<evidence type="ECO:0000256" key="10">
    <source>
        <dbReference type="ARBA" id="ARBA00022741"/>
    </source>
</evidence>
<evidence type="ECO:0000256" key="2">
    <source>
        <dbReference type="ARBA" id="ARBA00001936"/>
    </source>
</evidence>
<dbReference type="PROSITE" id="PS50885">
    <property type="entry name" value="HAMP"/>
    <property type="match status" value="1"/>
</dbReference>
<comment type="subcellular location">
    <subcellularLocation>
        <location evidence="4">Cell membrane</location>
        <topology evidence="4">Multi-pass membrane protein</topology>
    </subcellularLocation>
</comment>